<reference evidence="8" key="1">
    <citation type="submission" date="2022-01" db="EMBL/GenBank/DDBJ databases">
        <authorList>
            <person name="King R."/>
        </authorList>
    </citation>
    <scope>NUCLEOTIDE SEQUENCE</scope>
</reference>
<feature type="transmembrane region" description="Helical" evidence="7">
    <location>
        <begin position="339"/>
        <end position="356"/>
    </location>
</feature>
<protein>
    <recommendedName>
        <fullName evidence="10">Equilibrative nucleoside transporter 3</fullName>
    </recommendedName>
</protein>
<accession>A0A9N9ME11</accession>
<keyword evidence="6 7" id="KW-0472">Membrane</keyword>
<dbReference type="InterPro" id="IPR036259">
    <property type="entry name" value="MFS_trans_sf"/>
</dbReference>
<comment type="similarity">
    <text evidence="2">Belongs to the SLC29A/ENT transporter (TC 2.A.57) family.</text>
</comment>
<evidence type="ECO:0000256" key="5">
    <source>
        <dbReference type="ARBA" id="ARBA00022989"/>
    </source>
</evidence>
<keyword evidence="9" id="KW-1185">Reference proteome</keyword>
<dbReference type="AlphaFoldDB" id="A0A9N9ME11"/>
<feature type="transmembrane region" description="Helical" evidence="7">
    <location>
        <begin position="272"/>
        <end position="295"/>
    </location>
</feature>
<dbReference type="PANTHER" id="PTHR10332">
    <property type="entry name" value="EQUILIBRATIVE NUCLEOSIDE TRANSPORTER"/>
    <property type="match status" value="1"/>
</dbReference>
<feature type="transmembrane region" description="Helical" evidence="7">
    <location>
        <begin position="147"/>
        <end position="169"/>
    </location>
</feature>
<evidence type="ECO:0008006" key="10">
    <source>
        <dbReference type="Google" id="ProtNLM"/>
    </source>
</evidence>
<dbReference type="InterPro" id="IPR002259">
    <property type="entry name" value="Eqnu_transpt"/>
</dbReference>
<feature type="transmembrane region" description="Helical" evidence="7">
    <location>
        <begin position="37"/>
        <end position="59"/>
    </location>
</feature>
<feature type="transmembrane region" description="Helical" evidence="7">
    <location>
        <begin position="410"/>
        <end position="433"/>
    </location>
</feature>
<evidence type="ECO:0000313" key="9">
    <source>
        <dbReference type="Proteomes" id="UP001152799"/>
    </source>
</evidence>
<evidence type="ECO:0000256" key="2">
    <source>
        <dbReference type="ARBA" id="ARBA00007965"/>
    </source>
</evidence>
<dbReference type="PANTHER" id="PTHR10332:SF88">
    <property type="entry name" value="EQUILIBRATIVE NUCLEOSIDE TRANSPORTER 1, ISOFORM A"/>
    <property type="match status" value="1"/>
</dbReference>
<feature type="transmembrane region" description="Helical" evidence="7">
    <location>
        <begin position="181"/>
        <end position="210"/>
    </location>
</feature>
<gene>
    <name evidence="8" type="ORF">CEUTPL_LOCUS3624</name>
</gene>
<dbReference type="GO" id="GO:0005886">
    <property type="term" value="C:plasma membrane"/>
    <property type="evidence" value="ECO:0007669"/>
    <property type="project" value="TreeGrafter"/>
</dbReference>
<dbReference type="Pfam" id="PF01733">
    <property type="entry name" value="Nucleoside_tran"/>
    <property type="match status" value="1"/>
</dbReference>
<keyword evidence="4 7" id="KW-0812">Transmembrane</keyword>
<evidence type="ECO:0000256" key="3">
    <source>
        <dbReference type="ARBA" id="ARBA00022448"/>
    </source>
</evidence>
<dbReference type="SUPFAM" id="SSF103473">
    <property type="entry name" value="MFS general substrate transporter"/>
    <property type="match status" value="1"/>
</dbReference>
<evidence type="ECO:0000256" key="7">
    <source>
        <dbReference type="SAM" id="Phobius"/>
    </source>
</evidence>
<feature type="transmembrane region" description="Helical" evidence="7">
    <location>
        <begin position="216"/>
        <end position="236"/>
    </location>
</feature>
<keyword evidence="5 7" id="KW-1133">Transmembrane helix</keyword>
<feature type="transmembrane region" description="Helical" evidence="7">
    <location>
        <begin position="307"/>
        <end position="327"/>
    </location>
</feature>
<dbReference type="OrthoDB" id="46396at2759"/>
<dbReference type="EMBL" id="OU892288">
    <property type="protein sequence ID" value="CAG9762953.1"/>
    <property type="molecule type" value="Genomic_DNA"/>
</dbReference>
<feature type="transmembrane region" description="Helical" evidence="7">
    <location>
        <begin position="121"/>
        <end position="141"/>
    </location>
</feature>
<feature type="transmembrane region" description="Helical" evidence="7">
    <location>
        <begin position="93"/>
        <end position="114"/>
    </location>
</feature>
<keyword evidence="3" id="KW-0813">Transport</keyword>
<dbReference type="GO" id="GO:0005337">
    <property type="term" value="F:nucleoside transmembrane transporter activity"/>
    <property type="evidence" value="ECO:0007669"/>
    <property type="project" value="InterPro"/>
</dbReference>
<dbReference type="Proteomes" id="UP001152799">
    <property type="component" value="Chromosome 12"/>
</dbReference>
<feature type="transmembrane region" description="Helical" evidence="7">
    <location>
        <begin position="376"/>
        <end position="398"/>
    </location>
</feature>
<evidence type="ECO:0000256" key="4">
    <source>
        <dbReference type="ARBA" id="ARBA00022692"/>
    </source>
</evidence>
<comment type="subcellular location">
    <subcellularLocation>
        <location evidence="1">Membrane</location>
        <topology evidence="1">Multi-pass membrane protein</topology>
    </subcellularLocation>
</comment>
<name>A0A9N9ME11_9CUCU</name>
<evidence type="ECO:0000256" key="1">
    <source>
        <dbReference type="ARBA" id="ARBA00004141"/>
    </source>
</evidence>
<organism evidence="8 9">
    <name type="scientific">Ceutorhynchus assimilis</name>
    <name type="common">cabbage seed weevil</name>
    <dbReference type="NCBI Taxonomy" id="467358"/>
    <lineage>
        <taxon>Eukaryota</taxon>
        <taxon>Metazoa</taxon>
        <taxon>Ecdysozoa</taxon>
        <taxon>Arthropoda</taxon>
        <taxon>Hexapoda</taxon>
        <taxon>Insecta</taxon>
        <taxon>Pterygota</taxon>
        <taxon>Neoptera</taxon>
        <taxon>Endopterygota</taxon>
        <taxon>Coleoptera</taxon>
        <taxon>Polyphaga</taxon>
        <taxon>Cucujiformia</taxon>
        <taxon>Curculionidae</taxon>
        <taxon>Ceutorhynchinae</taxon>
        <taxon>Ceutorhynchus</taxon>
    </lineage>
</organism>
<evidence type="ECO:0000256" key="6">
    <source>
        <dbReference type="ARBA" id="ARBA00023136"/>
    </source>
</evidence>
<evidence type="ECO:0000313" key="8">
    <source>
        <dbReference type="EMBL" id="CAG9762953.1"/>
    </source>
</evidence>
<proteinExistence type="inferred from homology"/>
<sequence>MEIIEEQIIRSEILIHDEKKFPRKPSLIPIPEDKFKIGYVFFFFMGVCHFMPMIFFATANNFWMYKFRNPQFEVSDPTNRTSLQKYFASSSQIANTAPTLIFGIFNIVVAYKYAITSRISITLGIQTLTFLLFTVSCQIDTDDFQGLFFGTVMLGYVFLSSTMCVNLVGSMSLYSRFPFEYTICCLIGEGVSAIAGDLIIILCIAAFDGAIINSTFVYFMFGSALLLTTFLLSVFASRTEFFQHCLHSIPQETKKMPSKKELLDVFGKIRNVIIIMSCFAIGMSVTHTAITALVVSEQSNTVWANSYFSPVMTFFLSDFSLLLGRLISSFIPIKISEKVFLGLTIIRTVVLVPLIWLCNAQPRKNLPVIFGHDYQYGLIFFILSVTNGYIMNYCSLYIPQKVDKKDADTAYTLFGLMMNLITTITSPIGMFIVNVL</sequence>